<sequence length="172" mass="19386">MTRSPEPLYIADLSLFTKSLRTSLARDSTAEPIGHAKLMDLIAKAAGYRNQQARRAAAPPAPEAPRPSSRVGRALRCFDETGQMTRWPKQTMVQALCLWVMWHHLPPRRELSEPEVNAVLNARHSFGDHALLRRSLVDHGLLARSRDGRVNRRIEQRPPDDARAMIQALSGR</sequence>
<evidence type="ECO:0000313" key="4">
    <source>
        <dbReference type="Proteomes" id="UP000825009"/>
    </source>
</evidence>
<dbReference type="InterPro" id="IPR018656">
    <property type="entry name" value="DUF2087"/>
</dbReference>
<evidence type="ECO:0000256" key="1">
    <source>
        <dbReference type="SAM" id="MobiDB-lite"/>
    </source>
</evidence>
<dbReference type="Proteomes" id="UP000825009">
    <property type="component" value="Chromosome"/>
</dbReference>
<dbReference type="RefSeq" id="WP_219000953.1">
    <property type="nucleotide sequence ID" value="NZ_CP079194.1"/>
</dbReference>
<dbReference type="KEGG" id="gce:KYE46_12535"/>
<evidence type="ECO:0000313" key="3">
    <source>
        <dbReference type="EMBL" id="QXT38757.1"/>
    </source>
</evidence>
<gene>
    <name evidence="3" type="ORF">KYE46_12535</name>
</gene>
<proteinExistence type="predicted"/>
<dbReference type="Pfam" id="PF09860">
    <property type="entry name" value="DUF2087"/>
    <property type="match status" value="1"/>
</dbReference>
<feature type="domain" description="DUF2087" evidence="2">
    <location>
        <begin position="84"/>
        <end position="153"/>
    </location>
</feature>
<feature type="region of interest" description="Disordered" evidence="1">
    <location>
        <begin position="50"/>
        <end position="70"/>
    </location>
</feature>
<dbReference type="EMBL" id="CP079194">
    <property type="protein sequence ID" value="QXT38757.1"/>
    <property type="molecule type" value="Genomic_DNA"/>
</dbReference>
<name>A0A8F6TTP3_9RHOB</name>
<evidence type="ECO:0000259" key="2">
    <source>
        <dbReference type="Pfam" id="PF09860"/>
    </source>
</evidence>
<organism evidence="3 4">
    <name type="scientific">Gymnodinialimonas ceratoperidinii</name>
    <dbReference type="NCBI Taxonomy" id="2856823"/>
    <lineage>
        <taxon>Bacteria</taxon>
        <taxon>Pseudomonadati</taxon>
        <taxon>Pseudomonadota</taxon>
        <taxon>Alphaproteobacteria</taxon>
        <taxon>Rhodobacterales</taxon>
        <taxon>Paracoccaceae</taxon>
        <taxon>Gymnodinialimonas</taxon>
    </lineage>
</organism>
<protein>
    <submittedName>
        <fullName evidence="3">DUF2087 domain-containing protein</fullName>
    </submittedName>
</protein>
<keyword evidence="4" id="KW-1185">Reference proteome</keyword>
<dbReference type="AlphaFoldDB" id="A0A8F6TTP3"/>
<accession>A0A8F6TTP3</accession>
<reference evidence="3 4" key="1">
    <citation type="submission" date="2021-07" db="EMBL/GenBank/DDBJ databases">
        <title>A novel Jannaschia species isolated from marine dinoflagellate Ceratoperidinium margalefii.</title>
        <authorList>
            <person name="Jiang Y."/>
            <person name="Li Z."/>
        </authorList>
    </citation>
    <scope>NUCLEOTIDE SEQUENCE [LARGE SCALE GENOMIC DNA]</scope>
    <source>
        <strain evidence="3 4">J12C1-MA-4</strain>
    </source>
</reference>